<comment type="caution">
    <text evidence="1">The sequence shown here is derived from an EMBL/GenBank/DDBJ whole genome shotgun (WGS) entry which is preliminary data.</text>
</comment>
<dbReference type="RefSeq" id="WP_310521048.1">
    <property type="nucleotide sequence ID" value="NZ_BAABBS010000001.1"/>
</dbReference>
<name>A0ABU1FLR4_9MICO</name>
<evidence type="ECO:0000313" key="1">
    <source>
        <dbReference type="EMBL" id="MDR5692659.1"/>
    </source>
</evidence>
<protein>
    <submittedName>
        <fullName evidence="1">Uncharacterized protein</fullName>
    </submittedName>
</protein>
<gene>
    <name evidence="1" type="ORF">RH861_11375</name>
</gene>
<reference evidence="2" key="1">
    <citation type="submission" date="2023-07" db="EMBL/GenBank/DDBJ databases">
        <title>Description of three actinobacteria isolated from air of manufacturing shop in a pharmaceutical factory.</title>
        <authorList>
            <person name="Zhang D.-F."/>
        </authorList>
    </citation>
    <scope>NUCLEOTIDE SEQUENCE [LARGE SCALE GENOMIC DNA]</scope>
    <source>
        <strain evidence="2">CCTCC AB 2011122</strain>
    </source>
</reference>
<dbReference type="EMBL" id="JAVKGS010000003">
    <property type="protein sequence ID" value="MDR5692659.1"/>
    <property type="molecule type" value="Genomic_DNA"/>
</dbReference>
<sequence>MESDVNHPPPGKRIHLIRWAPSDAGWVSEVRAGRYLGPDDADWLLDVDGEHQRLPRTEWQRFVPKHDQPAPTGREADVLTIRATARPIMEPPTE</sequence>
<proteinExistence type="predicted"/>
<dbReference type="Proteomes" id="UP001260072">
    <property type="component" value="Unassembled WGS sequence"/>
</dbReference>
<keyword evidence="2" id="KW-1185">Reference proteome</keyword>
<evidence type="ECO:0000313" key="2">
    <source>
        <dbReference type="Proteomes" id="UP001260072"/>
    </source>
</evidence>
<accession>A0ABU1FLR4</accession>
<organism evidence="1 2">
    <name type="scientific">Agromyces indicus</name>
    <dbReference type="NCBI Taxonomy" id="758919"/>
    <lineage>
        <taxon>Bacteria</taxon>
        <taxon>Bacillati</taxon>
        <taxon>Actinomycetota</taxon>
        <taxon>Actinomycetes</taxon>
        <taxon>Micrococcales</taxon>
        <taxon>Microbacteriaceae</taxon>
        <taxon>Agromyces</taxon>
    </lineage>
</organism>